<comment type="function">
    <text evidence="13">Involved in the heme biosynthesis. Catalyzes the anaerobic oxidative decarboxylation of propionate groups of rings A and B of coproporphyrinogen III to yield the vinyl groups in protoporphyrinogen IX.</text>
</comment>
<dbReference type="Proteomes" id="UP000304912">
    <property type="component" value="Chromosome"/>
</dbReference>
<dbReference type="GO" id="GO:0004109">
    <property type="term" value="F:coproporphyrinogen oxidase activity"/>
    <property type="evidence" value="ECO:0007669"/>
    <property type="project" value="InterPro"/>
</dbReference>
<feature type="binding site" evidence="16">
    <location>
        <position position="182"/>
    </location>
    <ligand>
        <name>S-adenosyl-L-methionine</name>
        <dbReference type="ChEBI" id="CHEBI:59789"/>
        <label>2</label>
    </ligand>
</feature>
<evidence type="ECO:0000256" key="12">
    <source>
        <dbReference type="ARBA" id="ARBA00023244"/>
    </source>
</evidence>
<dbReference type="PIRSF" id="PIRSF000167">
    <property type="entry name" value="HemN"/>
    <property type="match status" value="1"/>
</dbReference>
<dbReference type="NCBIfam" id="TIGR00538">
    <property type="entry name" value="hemN"/>
    <property type="match status" value="1"/>
</dbReference>
<dbReference type="InterPro" id="IPR058240">
    <property type="entry name" value="rSAM_sf"/>
</dbReference>
<reference evidence="19 20" key="1">
    <citation type="submission" date="2019-04" db="EMBL/GenBank/DDBJ databases">
        <title>Salinimonas iocasae sp. nov., a halophilic bacterium isolated from the outer tube casing of tubeworms in Okinawa Trough.</title>
        <authorList>
            <person name="Zhang H."/>
            <person name="Wang H."/>
            <person name="Li C."/>
        </authorList>
    </citation>
    <scope>NUCLEOTIDE SEQUENCE [LARGE SCALE GENOMIC DNA]</scope>
    <source>
        <strain evidence="19 20">KX18D6</strain>
    </source>
</reference>
<dbReference type="InterPro" id="IPR010723">
    <property type="entry name" value="HemN_C"/>
</dbReference>
<feature type="binding site" evidence="17">
    <location>
        <position position="67"/>
    </location>
    <ligand>
        <name>[4Fe-4S] cluster</name>
        <dbReference type="ChEBI" id="CHEBI:49883"/>
        <note>4Fe-4S-S-AdoMet</note>
    </ligand>
</feature>
<feature type="binding site" evidence="16">
    <location>
        <position position="241"/>
    </location>
    <ligand>
        <name>S-adenosyl-L-methionine</name>
        <dbReference type="ChEBI" id="CHEBI:59789"/>
        <label>2</label>
    </ligand>
</feature>
<dbReference type="InterPro" id="IPR023404">
    <property type="entry name" value="rSAM_horseshoe"/>
</dbReference>
<dbReference type="InterPro" id="IPR007197">
    <property type="entry name" value="rSAM"/>
</dbReference>
<evidence type="ECO:0000256" key="9">
    <source>
        <dbReference type="ARBA" id="ARBA00023002"/>
    </source>
</evidence>
<dbReference type="SFLD" id="SFLDF00277">
    <property type="entry name" value="oxygen-independent_coproporphy"/>
    <property type="match status" value="1"/>
</dbReference>
<dbReference type="SFLD" id="SFLDG01065">
    <property type="entry name" value="anaerobic_coproporphyrinogen-I"/>
    <property type="match status" value="1"/>
</dbReference>
<feature type="binding site" evidence="16">
    <location>
        <position position="143"/>
    </location>
    <ligand>
        <name>S-adenosyl-L-methionine</name>
        <dbReference type="ChEBI" id="CHEBI:59789"/>
        <label>1</label>
    </ligand>
</feature>
<keyword evidence="12 15" id="KW-0627">Porphyrin biosynthesis</keyword>
<dbReference type="PROSITE" id="PS51918">
    <property type="entry name" value="RADICAL_SAM"/>
    <property type="match status" value="1"/>
</dbReference>
<evidence type="ECO:0000256" key="16">
    <source>
        <dbReference type="PIRSR" id="PIRSR000167-1"/>
    </source>
</evidence>
<keyword evidence="10 15" id="KW-0408">Iron</keyword>
<keyword evidence="20" id="KW-1185">Reference proteome</keyword>
<comment type="catalytic activity">
    <reaction evidence="14 15">
        <text>coproporphyrinogen III + 2 S-adenosyl-L-methionine = protoporphyrinogen IX + 2 5'-deoxyadenosine + 2 L-methionine + 2 CO2</text>
        <dbReference type="Rhea" id="RHEA:15425"/>
        <dbReference type="ChEBI" id="CHEBI:16526"/>
        <dbReference type="ChEBI" id="CHEBI:17319"/>
        <dbReference type="ChEBI" id="CHEBI:57307"/>
        <dbReference type="ChEBI" id="CHEBI:57309"/>
        <dbReference type="ChEBI" id="CHEBI:57844"/>
        <dbReference type="ChEBI" id="CHEBI:59789"/>
        <dbReference type="EC" id="1.3.98.3"/>
    </reaction>
</comment>
<evidence type="ECO:0000256" key="10">
    <source>
        <dbReference type="ARBA" id="ARBA00023004"/>
    </source>
</evidence>
<evidence type="ECO:0000256" key="17">
    <source>
        <dbReference type="PIRSR" id="PIRSR000167-2"/>
    </source>
</evidence>
<dbReference type="SMART" id="SM00729">
    <property type="entry name" value="Elp3"/>
    <property type="match status" value="1"/>
</dbReference>
<dbReference type="InterPro" id="IPR006638">
    <property type="entry name" value="Elp3/MiaA/NifB-like_rSAM"/>
</dbReference>
<feature type="binding site" evidence="17">
    <location>
        <position position="64"/>
    </location>
    <ligand>
        <name>[4Fe-4S] cluster</name>
        <dbReference type="ChEBI" id="CHEBI:49883"/>
        <note>4Fe-4S-S-AdoMet</note>
    </ligand>
</feature>
<dbReference type="SUPFAM" id="SSF102114">
    <property type="entry name" value="Radical SAM enzymes"/>
    <property type="match status" value="1"/>
</dbReference>
<dbReference type="UniPathway" id="UPA00251">
    <property type="reaction ID" value="UER00323"/>
</dbReference>
<dbReference type="KEGG" id="salk:FBQ74_06990"/>
<dbReference type="FunFam" id="1.10.10.920:FF:000001">
    <property type="entry name" value="Coproporphyrinogen-III oxidase"/>
    <property type="match status" value="1"/>
</dbReference>
<dbReference type="InterPro" id="IPR034505">
    <property type="entry name" value="Coproporphyrinogen-III_oxidase"/>
</dbReference>
<dbReference type="Pfam" id="PF06969">
    <property type="entry name" value="HemN_C"/>
    <property type="match status" value="1"/>
</dbReference>
<evidence type="ECO:0000313" key="19">
    <source>
        <dbReference type="EMBL" id="QCZ93248.1"/>
    </source>
</evidence>
<evidence type="ECO:0000256" key="6">
    <source>
        <dbReference type="ARBA" id="ARBA00022490"/>
    </source>
</evidence>
<keyword evidence="5 15" id="KW-0004">4Fe-4S</keyword>
<proteinExistence type="inferred from homology"/>
<dbReference type="EMBL" id="CP039852">
    <property type="protein sequence ID" value="QCZ93248.1"/>
    <property type="molecule type" value="Genomic_DNA"/>
</dbReference>
<keyword evidence="9 15" id="KW-0560">Oxidoreductase</keyword>
<evidence type="ECO:0000256" key="2">
    <source>
        <dbReference type="ARBA" id="ARBA00004785"/>
    </source>
</evidence>
<keyword evidence="11 15" id="KW-0411">Iron-sulfur</keyword>
<dbReference type="PANTHER" id="PTHR13932:SF6">
    <property type="entry name" value="OXYGEN-INDEPENDENT COPROPORPHYRINOGEN III OXIDASE"/>
    <property type="match status" value="1"/>
</dbReference>
<dbReference type="GO" id="GO:0051539">
    <property type="term" value="F:4 iron, 4 sulfur cluster binding"/>
    <property type="evidence" value="ECO:0007669"/>
    <property type="project" value="UniProtKB-KW"/>
</dbReference>
<evidence type="ECO:0000256" key="4">
    <source>
        <dbReference type="ARBA" id="ARBA00011245"/>
    </source>
</evidence>
<evidence type="ECO:0000256" key="13">
    <source>
        <dbReference type="ARBA" id="ARBA00024295"/>
    </source>
</evidence>
<dbReference type="RefSeq" id="WP_139755994.1">
    <property type="nucleotide sequence ID" value="NZ_CP039852.1"/>
</dbReference>
<dbReference type="GO" id="GO:0046872">
    <property type="term" value="F:metal ion binding"/>
    <property type="evidence" value="ECO:0007669"/>
    <property type="project" value="UniProtKB-KW"/>
</dbReference>
<dbReference type="EC" id="1.3.98.3" evidence="15"/>
<evidence type="ECO:0000256" key="5">
    <source>
        <dbReference type="ARBA" id="ARBA00022485"/>
    </source>
</evidence>
<comment type="subcellular location">
    <subcellularLocation>
        <location evidence="1 15">Cytoplasm</location>
    </subcellularLocation>
</comment>
<feature type="domain" description="Radical SAM core" evidence="18">
    <location>
        <begin position="45"/>
        <end position="277"/>
    </location>
</feature>
<feature type="binding site" evidence="17">
    <location>
        <position position="60"/>
    </location>
    <ligand>
        <name>[4Fe-4S] cluster</name>
        <dbReference type="ChEBI" id="CHEBI:49883"/>
        <note>4Fe-4S-S-AdoMet</note>
    </ligand>
</feature>
<dbReference type="PANTHER" id="PTHR13932">
    <property type="entry name" value="COPROPORPHYRINIGEN III OXIDASE"/>
    <property type="match status" value="1"/>
</dbReference>
<comment type="pathway">
    <text evidence="2 15">Porphyrin-containing compound metabolism; protoporphyrin-IX biosynthesis; protoporphyrinogen-IX from coproporphyrinogen-III (AdoMet route): step 1/1.</text>
</comment>
<dbReference type="CDD" id="cd01335">
    <property type="entry name" value="Radical_SAM"/>
    <property type="match status" value="1"/>
</dbReference>
<feature type="binding site" evidence="16">
    <location>
        <position position="207"/>
    </location>
    <ligand>
        <name>S-adenosyl-L-methionine</name>
        <dbReference type="ChEBI" id="CHEBI:59789"/>
        <label>2</label>
    </ligand>
</feature>
<comment type="subunit">
    <text evidence="4">Monomer.</text>
</comment>
<dbReference type="SFLD" id="SFLDS00029">
    <property type="entry name" value="Radical_SAM"/>
    <property type="match status" value="1"/>
</dbReference>
<name>A0A5B7YCG3_9ALTE</name>
<evidence type="ECO:0000259" key="18">
    <source>
        <dbReference type="PROSITE" id="PS51918"/>
    </source>
</evidence>
<evidence type="ECO:0000256" key="11">
    <source>
        <dbReference type="ARBA" id="ARBA00023014"/>
    </source>
</evidence>
<evidence type="ECO:0000256" key="7">
    <source>
        <dbReference type="ARBA" id="ARBA00022691"/>
    </source>
</evidence>
<evidence type="ECO:0000256" key="15">
    <source>
        <dbReference type="PIRNR" id="PIRNR000167"/>
    </source>
</evidence>
<feature type="binding site" evidence="16">
    <location>
        <position position="54"/>
    </location>
    <ligand>
        <name>S-adenosyl-L-methionine</name>
        <dbReference type="ChEBI" id="CHEBI:59789"/>
        <label>1</label>
    </ligand>
</feature>
<keyword evidence="7 15" id="KW-0949">S-adenosyl-L-methionine</keyword>
<dbReference type="Gene3D" id="3.80.30.20">
    <property type="entry name" value="tm_1862 like domain"/>
    <property type="match status" value="1"/>
</dbReference>
<dbReference type="InterPro" id="IPR004558">
    <property type="entry name" value="Coprogen_oxidase_HemN"/>
</dbReference>
<evidence type="ECO:0000256" key="1">
    <source>
        <dbReference type="ARBA" id="ARBA00004496"/>
    </source>
</evidence>
<feature type="binding site" evidence="16">
    <location>
        <position position="170"/>
    </location>
    <ligand>
        <name>S-adenosyl-L-methionine</name>
        <dbReference type="ChEBI" id="CHEBI:59789"/>
        <label>2</label>
    </ligand>
</feature>
<evidence type="ECO:0000256" key="3">
    <source>
        <dbReference type="ARBA" id="ARBA00005493"/>
    </source>
</evidence>
<feature type="binding site" evidence="16">
    <location>
        <position position="110"/>
    </location>
    <ligand>
        <name>S-adenosyl-L-methionine</name>
        <dbReference type="ChEBI" id="CHEBI:59789"/>
        <label>1</label>
    </ligand>
</feature>
<protein>
    <recommendedName>
        <fullName evidence="15">Coproporphyrinogen-III oxidase</fullName>
        <ecNumber evidence="15">1.3.98.3</ecNumber>
    </recommendedName>
</protein>
<keyword evidence="8 15" id="KW-0479">Metal-binding</keyword>
<comment type="similarity">
    <text evidence="3 15">Belongs to the anaerobic coproporphyrinogen-III oxidase family.</text>
</comment>
<dbReference type="OrthoDB" id="9808022at2"/>
<accession>A0A5B7YCG3</accession>
<evidence type="ECO:0000256" key="14">
    <source>
        <dbReference type="ARBA" id="ARBA00048321"/>
    </source>
</evidence>
<evidence type="ECO:0000256" key="8">
    <source>
        <dbReference type="ARBA" id="ARBA00022723"/>
    </source>
</evidence>
<dbReference type="GO" id="GO:0051989">
    <property type="term" value="F:coproporphyrinogen dehydrogenase activity"/>
    <property type="evidence" value="ECO:0007669"/>
    <property type="project" value="UniProtKB-EC"/>
</dbReference>
<sequence>MSIPAIIDRTIAAKYNINGPRYTSYPTALQFTPFEDTELLIDDSASEARDSSIYIHIPFCHSLCFYCGCNKIVTRHQDRAERYLNYLEKEIIQRSAFTAHRQVKQIHLGGGSPSFLTIAQHTRLMALLRRHFLITADAQISIELDPRHTDRSYLGWLVQLGFNRVSFGLQDTDHQVQQTINRVQDTGHIAALVSHAKTIGFSSVNLDLIYGLPHQNTETFATTLAHVQSMAPERISLFSYAHLPSRFAAQRKIKDSWLPSPDQKLTLMELAIRQLTDAGYVMIGMDHFALPGDELCSAKQNGKLHRNFQGYTTHDDLDMLGLGVSSISETQRAYSQNPKQLNEYYAKLDAGKSLSAAGCRLNDDDRIRRFVIQSLMCNLQLSYTQVTAKFGVCPQTYFARELAGLAPFVEDKLVTLTDEGIEVSENARLLIRTICSTFDAYLSQPDITHRYSRVI</sequence>
<dbReference type="GO" id="GO:0006782">
    <property type="term" value="P:protoporphyrinogen IX biosynthetic process"/>
    <property type="evidence" value="ECO:0007669"/>
    <property type="project" value="UniProtKB-UniPathway"/>
</dbReference>
<organism evidence="19 20">
    <name type="scientific">Salinimonas iocasae</name>
    <dbReference type="NCBI Taxonomy" id="2572577"/>
    <lineage>
        <taxon>Bacteria</taxon>
        <taxon>Pseudomonadati</taxon>
        <taxon>Pseudomonadota</taxon>
        <taxon>Gammaproteobacteria</taxon>
        <taxon>Alteromonadales</taxon>
        <taxon>Alteromonadaceae</taxon>
        <taxon>Alteromonas/Salinimonas group</taxon>
        <taxon>Salinimonas</taxon>
    </lineage>
</organism>
<dbReference type="GO" id="GO:0005737">
    <property type="term" value="C:cytoplasm"/>
    <property type="evidence" value="ECO:0007669"/>
    <property type="project" value="UniProtKB-SubCell"/>
</dbReference>
<feature type="binding site" evidence="16">
    <location>
        <position position="327"/>
    </location>
    <ligand>
        <name>S-adenosyl-L-methionine</name>
        <dbReference type="ChEBI" id="CHEBI:59789"/>
        <label>1</label>
    </ligand>
</feature>
<dbReference type="Gene3D" id="1.10.10.920">
    <property type="match status" value="1"/>
</dbReference>
<evidence type="ECO:0000313" key="20">
    <source>
        <dbReference type="Proteomes" id="UP000304912"/>
    </source>
</evidence>
<gene>
    <name evidence="19" type="primary">hemN</name>
    <name evidence="19" type="ORF">FBQ74_06990</name>
</gene>
<dbReference type="Pfam" id="PF04055">
    <property type="entry name" value="Radical_SAM"/>
    <property type="match status" value="1"/>
</dbReference>
<keyword evidence="6 15" id="KW-0963">Cytoplasm</keyword>
<feature type="binding site" evidence="16">
    <location>
        <begin position="66"/>
        <end position="68"/>
    </location>
    <ligand>
        <name>S-adenosyl-L-methionine</name>
        <dbReference type="ChEBI" id="CHEBI:59789"/>
        <label>2</label>
    </ligand>
</feature>
<comment type="cofactor">
    <cofactor evidence="15 17">
        <name>[4Fe-4S] cluster</name>
        <dbReference type="ChEBI" id="CHEBI:49883"/>
    </cofactor>
    <text evidence="15 17">Binds 1 [4Fe-4S] cluster. The cluster is coordinated with 3 cysteines and an exchangeable S-adenosyl-L-methionine.</text>
</comment>
<dbReference type="AlphaFoldDB" id="A0A5B7YCG3"/>